<protein>
    <recommendedName>
        <fullName evidence="2">Heme haloperoxidase family profile domain-containing protein</fullName>
    </recommendedName>
</protein>
<organism evidence="3 4">
    <name type="scientific">Coprinellus micaceus</name>
    <name type="common">Glistening ink-cap mushroom</name>
    <name type="synonym">Coprinus micaceus</name>
    <dbReference type="NCBI Taxonomy" id="71717"/>
    <lineage>
        <taxon>Eukaryota</taxon>
        <taxon>Fungi</taxon>
        <taxon>Dikarya</taxon>
        <taxon>Basidiomycota</taxon>
        <taxon>Agaricomycotina</taxon>
        <taxon>Agaricomycetes</taxon>
        <taxon>Agaricomycetidae</taxon>
        <taxon>Agaricales</taxon>
        <taxon>Agaricineae</taxon>
        <taxon>Psathyrellaceae</taxon>
        <taxon>Coprinellus</taxon>
    </lineage>
</organism>
<name>A0A4Y7SCY8_COPMI</name>
<dbReference type="InterPro" id="IPR000028">
    <property type="entry name" value="Chloroperoxidase"/>
</dbReference>
<keyword evidence="1" id="KW-0732">Signal</keyword>
<sequence length="133" mass="14082">MAFNRSFLSLFALVSLLTNISSTLAFPSYSSLAGLSEREVEELVARLPQVLPPNPPGPLEFNGTKLYLPRDGVATPTQIIQAVQEGFNMDSGTARFVVYAAHLVDGNLVTDLLSIGGKTKKTGADPPPPAIVG</sequence>
<accession>A0A4Y7SCY8</accession>
<dbReference type="SUPFAM" id="SSF47571">
    <property type="entry name" value="Cloroperoxidase"/>
    <property type="match status" value="1"/>
</dbReference>
<evidence type="ECO:0000313" key="4">
    <source>
        <dbReference type="Proteomes" id="UP000298030"/>
    </source>
</evidence>
<feature type="domain" description="Heme haloperoxidase family profile" evidence="2">
    <location>
        <begin position="67"/>
        <end position="102"/>
    </location>
</feature>
<dbReference type="Gene3D" id="1.10.489.10">
    <property type="entry name" value="Chloroperoxidase-like"/>
    <property type="match status" value="1"/>
</dbReference>
<dbReference type="GO" id="GO:0004601">
    <property type="term" value="F:peroxidase activity"/>
    <property type="evidence" value="ECO:0007669"/>
    <property type="project" value="InterPro"/>
</dbReference>
<dbReference type="Pfam" id="PF01328">
    <property type="entry name" value="Peroxidase_2"/>
    <property type="match status" value="1"/>
</dbReference>
<dbReference type="Proteomes" id="UP000298030">
    <property type="component" value="Unassembled WGS sequence"/>
</dbReference>
<proteinExistence type="predicted"/>
<evidence type="ECO:0000313" key="3">
    <source>
        <dbReference type="EMBL" id="TEB19556.1"/>
    </source>
</evidence>
<keyword evidence="4" id="KW-1185">Reference proteome</keyword>
<evidence type="ECO:0000256" key="1">
    <source>
        <dbReference type="SAM" id="SignalP"/>
    </source>
</evidence>
<dbReference type="EMBL" id="QPFP01000184">
    <property type="protein sequence ID" value="TEB19556.1"/>
    <property type="molecule type" value="Genomic_DNA"/>
</dbReference>
<dbReference type="AlphaFoldDB" id="A0A4Y7SCY8"/>
<feature type="signal peptide" evidence="1">
    <location>
        <begin position="1"/>
        <end position="25"/>
    </location>
</feature>
<reference evidence="3 4" key="1">
    <citation type="journal article" date="2019" name="Nat. Ecol. Evol.">
        <title>Megaphylogeny resolves global patterns of mushroom evolution.</title>
        <authorList>
            <person name="Varga T."/>
            <person name="Krizsan K."/>
            <person name="Foldi C."/>
            <person name="Dima B."/>
            <person name="Sanchez-Garcia M."/>
            <person name="Sanchez-Ramirez S."/>
            <person name="Szollosi G.J."/>
            <person name="Szarkandi J.G."/>
            <person name="Papp V."/>
            <person name="Albert L."/>
            <person name="Andreopoulos W."/>
            <person name="Angelini C."/>
            <person name="Antonin V."/>
            <person name="Barry K.W."/>
            <person name="Bougher N.L."/>
            <person name="Buchanan P."/>
            <person name="Buyck B."/>
            <person name="Bense V."/>
            <person name="Catcheside P."/>
            <person name="Chovatia M."/>
            <person name="Cooper J."/>
            <person name="Damon W."/>
            <person name="Desjardin D."/>
            <person name="Finy P."/>
            <person name="Geml J."/>
            <person name="Haridas S."/>
            <person name="Hughes K."/>
            <person name="Justo A."/>
            <person name="Karasinski D."/>
            <person name="Kautmanova I."/>
            <person name="Kiss B."/>
            <person name="Kocsube S."/>
            <person name="Kotiranta H."/>
            <person name="LaButti K.M."/>
            <person name="Lechner B.E."/>
            <person name="Liimatainen K."/>
            <person name="Lipzen A."/>
            <person name="Lukacs Z."/>
            <person name="Mihaltcheva S."/>
            <person name="Morgado L.N."/>
            <person name="Niskanen T."/>
            <person name="Noordeloos M.E."/>
            <person name="Ohm R.A."/>
            <person name="Ortiz-Santana B."/>
            <person name="Ovrebo C."/>
            <person name="Racz N."/>
            <person name="Riley R."/>
            <person name="Savchenko A."/>
            <person name="Shiryaev A."/>
            <person name="Soop K."/>
            <person name="Spirin V."/>
            <person name="Szebenyi C."/>
            <person name="Tomsovsky M."/>
            <person name="Tulloss R.E."/>
            <person name="Uehling J."/>
            <person name="Grigoriev I.V."/>
            <person name="Vagvolgyi C."/>
            <person name="Papp T."/>
            <person name="Martin F.M."/>
            <person name="Miettinen O."/>
            <person name="Hibbett D.S."/>
            <person name="Nagy L.G."/>
        </authorList>
    </citation>
    <scope>NUCLEOTIDE SEQUENCE [LARGE SCALE GENOMIC DNA]</scope>
    <source>
        <strain evidence="3 4">FP101781</strain>
    </source>
</reference>
<dbReference type="InterPro" id="IPR036851">
    <property type="entry name" value="Chloroperoxidase-like_sf"/>
</dbReference>
<feature type="non-terminal residue" evidence="3">
    <location>
        <position position="133"/>
    </location>
</feature>
<dbReference type="OrthoDB" id="407298at2759"/>
<gene>
    <name evidence="3" type="ORF">FA13DRAFT_1718659</name>
</gene>
<comment type="caution">
    <text evidence="3">The sequence shown here is derived from an EMBL/GenBank/DDBJ whole genome shotgun (WGS) entry which is preliminary data.</text>
</comment>
<feature type="chain" id="PRO_5021210654" description="Heme haloperoxidase family profile domain-containing protein" evidence="1">
    <location>
        <begin position="26"/>
        <end position="133"/>
    </location>
</feature>
<evidence type="ECO:0000259" key="2">
    <source>
        <dbReference type="Pfam" id="PF01328"/>
    </source>
</evidence>